<dbReference type="RefSeq" id="WP_103913301.1">
    <property type="nucleotide sequence ID" value="NZ_FNUS01000002.1"/>
</dbReference>
<name>A0A1H5WTD5_9FLAO</name>
<dbReference type="OrthoDB" id="594666at2"/>
<gene>
    <name evidence="2" type="ORF">SAMN05421847_1323</name>
</gene>
<dbReference type="Proteomes" id="UP000236738">
    <property type="component" value="Unassembled WGS sequence"/>
</dbReference>
<keyword evidence="3" id="KW-1185">Reference proteome</keyword>
<evidence type="ECO:0000313" key="3">
    <source>
        <dbReference type="Proteomes" id="UP000236738"/>
    </source>
</evidence>
<evidence type="ECO:0000256" key="1">
    <source>
        <dbReference type="SAM" id="Coils"/>
    </source>
</evidence>
<reference evidence="3" key="1">
    <citation type="submission" date="2016-10" db="EMBL/GenBank/DDBJ databases">
        <authorList>
            <person name="Varghese N."/>
            <person name="Submissions S."/>
        </authorList>
    </citation>
    <scope>NUCLEOTIDE SEQUENCE [LARGE SCALE GENOMIC DNA]</scope>
    <source>
        <strain evidence="3">DSM 21580</strain>
    </source>
</reference>
<accession>A0A1H5WTD5</accession>
<sequence length="589" mass="67883">MNNRLLEIIKNPEALVSNDIEILEKEILHHPYIQSYRTLQLLATHRFNEDLYPEKLSETAAYTTDKKILYHLIHQKETEKSTLLTQKNTLKLTEAKELKSEEEQANNSKVEKFSSTQAEKFQEVEIISIESPKPVYIDGEINRILFEGEENLMKEEPESVDLEASQESGTLVIASKDGLSGEFSDSENYDEVFETKNDLVDDLQKKETENPSEETTRKFTPETIINEEKIDSETAVLEQFSQLSFHGIDANLKPENILANDLHQEEHDNSKNFSTEETRKFTTETIINEEKIETEEDVVDDPSQLSFHGSNEFLPNFKIEVKKEGITNYKAENKASKHEIEMQKLIAEVNAKMKKSTSKNIEDDEEFLGNNGIDFTSILHDETPKTVEKIEKSEINKNQETEISTTWKPMNFGNEAIIAENIPIEKSSHYEDENIAKTEDLEEKKPEDLSLKQDENISVLPTEAASEQIDNQEISNIPTFINTWQNWLKLGSEQQPRKVDVKQKAIETFIEKEPKISKLKEESSFTVKDKGDNISHLMTETLANLYLDQKLYAKAQKAFELLIEKEPEKAEKFSKKLIEITELRKKIVR</sequence>
<dbReference type="EMBL" id="FNUS01000002">
    <property type="protein sequence ID" value="SEG02530.1"/>
    <property type="molecule type" value="Genomic_DNA"/>
</dbReference>
<protein>
    <submittedName>
        <fullName evidence="2">Uncharacterized protein</fullName>
    </submittedName>
</protein>
<keyword evidence="1" id="KW-0175">Coiled coil</keyword>
<evidence type="ECO:0000313" key="2">
    <source>
        <dbReference type="EMBL" id="SEG02530.1"/>
    </source>
</evidence>
<organism evidence="2 3">
    <name type="scientific">Halpernia humi</name>
    <dbReference type="NCBI Taxonomy" id="493375"/>
    <lineage>
        <taxon>Bacteria</taxon>
        <taxon>Pseudomonadati</taxon>
        <taxon>Bacteroidota</taxon>
        <taxon>Flavobacteriia</taxon>
        <taxon>Flavobacteriales</taxon>
        <taxon>Weeksellaceae</taxon>
        <taxon>Chryseobacterium group</taxon>
        <taxon>Halpernia</taxon>
    </lineage>
</organism>
<feature type="coiled-coil region" evidence="1">
    <location>
        <begin position="328"/>
        <end position="355"/>
    </location>
</feature>
<proteinExistence type="predicted"/>
<dbReference type="AlphaFoldDB" id="A0A1H5WTD5"/>